<organism evidence="1 2">
    <name type="scientific">Streptomyces fradiae</name>
    <name type="common">Streptomyces roseoflavus</name>
    <dbReference type="NCBI Taxonomy" id="1906"/>
    <lineage>
        <taxon>Bacteria</taxon>
        <taxon>Bacillati</taxon>
        <taxon>Actinomycetota</taxon>
        <taxon>Actinomycetes</taxon>
        <taxon>Kitasatosporales</taxon>
        <taxon>Streptomycetaceae</taxon>
        <taxon>Streptomyces</taxon>
    </lineage>
</organism>
<gene>
    <name evidence="1" type="ORF">ADZ36_29715</name>
</gene>
<keyword evidence="2" id="KW-1185">Reference proteome</keyword>
<accession>A0ACC4W339</accession>
<dbReference type="Proteomes" id="UP000037185">
    <property type="component" value="Unassembled WGS sequence"/>
</dbReference>
<sequence>MCTARTASLVPREPHGARAAVHPAERCRRIGLAAGAAESVGAARRAVAETLREWRLPSLADDVTLCVSELVGNAVEHAAPHPEPPAGHGAAGHRRPPGHGPAGGGHHEIGVTLRAWPEWLFLEVTDGDPRPPAPPAAQVSPHELPAALPGFPLADRGRGLFLVNTLADATWWAPRARGGKSVFCRFDLTDRAV</sequence>
<reference evidence="1" key="1">
    <citation type="submission" date="2015-07" db="EMBL/GenBank/DDBJ databases">
        <title>Draft genome sequence of Streptomyces fradiae, a resistant strain to nitron-oligomycin.</title>
        <authorList>
            <person name="Vatlin A.A."/>
            <person name="Bekker O.B."/>
            <person name="Danilenko V.N."/>
        </authorList>
    </citation>
    <scope>NUCLEOTIDE SEQUENCE</scope>
    <source>
        <strain evidence="1">Olg1-1</strain>
    </source>
</reference>
<dbReference type="EMBL" id="LGSP01000108">
    <property type="protein sequence ID" value="KNE79056.1"/>
    <property type="molecule type" value="Genomic_DNA"/>
</dbReference>
<evidence type="ECO:0000313" key="2">
    <source>
        <dbReference type="Proteomes" id="UP000037185"/>
    </source>
</evidence>
<name>A0ACC4W339_STRFR</name>
<protein>
    <submittedName>
        <fullName evidence="1">Uncharacterized protein</fullName>
    </submittedName>
</protein>
<evidence type="ECO:0000313" key="1">
    <source>
        <dbReference type="EMBL" id="KNE79056.1"/>
    </source>
</evidence>
<proteinExistence type="predicted"/>
<comment type="caution">
    <text evidence="1">The sequence shown here is derived from an EMBL/GenBank/DDBJ whole genome shotgun (WGS) entry which is preliminary data.</text>
</comment>